<dbReference type="Proteomes" id="UP000199315">
    <property type="component" value="Unassembled WGS sequence"/>
</dbReference>
<dbReference type="EMBL" id="FMKA01000051">
    <property type="protein sequence ID" value="SCP99649.1"/>
    <property type="molecule type" value="Genomic_DNA"/>
</dbReference>
<keyword evidence="2" id="KW-1185">Reference proteome</keyword>
<dbReference type="Pfam" id="PF05336">
    <property type="entry name" value="rhaM"/>
    <property type="match status" value="1"/>
</dbReference>
<dbReference type="InterPro" id="IPR011008">
    <property type="entry name" value="Dimeric_a/b-barrel"/>
</dbReference>
<evidence type="ECO:0000313" key="2">
    <source>
        <dbReference type="Proteomes" id="UP000199315"/>
    </source>
</evidence>
<dbReference type="AlphaFoldDB" id="A0A1D3TYR0"/>
<dbReference type="PANTHER" id="PTHR34389:SF2">
    <property type="entry name" value="L-RHAMNOSE MUTAROTASE"/>
    <property type="match status" value="1"/>
</dbReference>
<dbReference type="OrthoDB" id="9799608at2"/>
<protein>
    <submittedName>
        <fullName evidence="1">L-rhamnose mutarotase</fullName>
    </submittedName>
</protein>
<proteinExistence type="predicted"/>
<evidence type="ECO:0000313" key="1">
    <source>
        <dbReference type="EMBL" id="SCP99649.1"/>
    </source>
</evidence>
<dbReference type="InterPro" id="IPR008000">
    <property type="entry name" value="Rham/fucose_mutarotase"/>
</dbReference>
<dbReference type="GO" id="GO:0016857">
    <property type="term" value="F:racemase and epimerase activity, acting on carbohydrates and derivatives"/>
    <property type="evidence" value="ECO:0007669"/>
    <property type="project" value="InterPro"/>
</dbReference>
<reference evidence="1 2" key="1">
    <citation type="submission" date="2016-09" db="EMBL/GenBank/DDBJ databases">
        <authorList>
            <person name="Capua I."/>
            <person name="De Benedictis P."/>
            <person name="Joannis T."/>
            <person name="Lombin L.H."/>
            <person name="Cattoli G."/>
        </authorList>
    </citation>
    <scope>NUCLEOTIDE SEQUENCE [LARGE SCALE GENOMIC DNA]</scope>
    <source>
        <strain evidence="1 2">GluBS11</strain>
    </source>
</reference>
<gene>
    <name evidence="1" type="ORF">SAMN05421730_10513</name>
</gene>
<dbReference type="STRING" id="1619234.SAMN05421730_10513"/>
<accession>A0A1D3TYR0</accession>
<dbReference type="RefSeq" id="WP_091236940.1">
    <property type="nucleotide sequence ID" value="NZ_FMKA01000051.1"/>
</dbReference>
<name>A0A1D3TYR0_9FIRM</name>
<dbReference type="Gene3D" id="3.30.70.100">
    <property type="match status" value="1"/>
</dbReference>
<dbReference type="SUPFAM" id="SSF54909">
    <property type="entry name" value="Dimeric alpha+beta barrel"/>
    <property type="match status" value="1"/>
</dbReference>
<organism evidence="1 2">
    <name type="scientific">Anaerobium acetethylicum</name>
    <dbReference type="NCBI Taxonomy" id="1619234"/>
    <lineage>
        <taxon>Bacteria</taxon>
        <taxon>Bacillati</taxon>
        <taxon>Bacillota</taxon>
        <taxon>Clostridia</taxon>
        <taxon>Lachnospirales</taxon>
        <taxon>Lachnospiraceae</taxon>
        <taxon>Anaerobium</taxon>
    </lineage>
</organism>
<sequence>MVKRYGSVIAVKPDKLDDYKYHHANAWEKVNDMIKACKIQNYSIYYHDGLLFSYFEYTGDDYDADMKKMADDETTRKWWDLVKPFQTPLDSRKEGEWWADMEEVYHLD</sequence>
<dbReference type="PANTHER" id="PTHR34389">
    <property type="entry name" value="L-RHAMNOSE MUTAROTASE"/>
    <property type="match status" value="1"/>
</dbReference>